<dbReference type="Pfam" id="PF00202">
    <property type="entry name" value="Aminotran_3"/>
    <property type="match status" value="1"/>
</dbReference>
<keyword evidence="2 6" id="KW-0032">Aminotransferase</keyword>
<dbReference type="RefSeq" id="WP_320686291.1">
    <property type="nucleotide sequence ID" value="NZ_JAXBLV010000111.1"/>
</dbReference>
<accession>A0ABU5EWP2</accession>
<dbReference type="PANTHER" id="PTHR11986:SF79">
    <property type="entry name" value="ACETYLORNITHINE AMINOTRANSFERASE, MITOCHONDRIAL"/>
    <property type="match status" value="1"/>
</dbReference>
<sequence>MTPPIQHPREPDSNAGRTELARVEPHSLRTFTPTQAVLSASAGIYHWTPEGRRLYDFTSGVLVSNLGHNPSAWTRAYFRYMGWSALDGSTPPLPHPGPAGYFPAVPMTAYNAVTPVEVQASARLIKLMRSAPGGNRLEQVMWAASGSEAIQKALWAAIARDRSRPMIIATRYGFHGKKGLSNAVTGCETDAERDPRVKFISFPMAECRDISLRGQAFDFTPYQKELDALRHQYGMRLGTLITEPYLGGGGSYHPPKEYLQGLERFCREHDIVFIIDEVQANFGRTGAMFAFETYGLEPDIVVLGKGLGNGIPVAAAVGKTDIFDSLGYGEASDTWSANPLCCAAVQATLDAFERADILGQMKPSSAIIERGLVALKELPFVANVRGEDGGMVWGVEMRDCAERTAAEWANAFVLACYQGDNSESDGIHLLGPLAKKVVRVSPPLVITPDEATAAVALMLRSARRLSA</sequence>
<dbReference type="InterPro" id="IPR015421">
    <property type="entry name" value="PyrdxlP-dep_Trfase_major"/>
</dbReference>
<dbReference type="EMBL" id="JAXBLV010000111">
    <property type="protein sequence ID" value="MDY3559550.1"/>
    <property type="molecule type" value="Genomic_DNA"/>
</dbReference>
<dbReference type="InterPro" id="IPR005814">
    <property type="entry name" value="Aminotrans_3"/>
</dbReference>
<proteinExistence type="inferred from homology"/>
<evidence type="ECO:0000313" key="7">
    <source>
        <dbReference type="Proteomes" id="UP001272242"/>
    </source>
</evidence>
<comment type="similarity">
    <text evidence="5">Belongs to the class-III pyridoxal-phosphate-dependent aminotransferase family.</text>
</comment>
<dbReference type="InterPro" id="IPR015422">
    <property type="entry name" value="PyrdxlP-dep_Trfase_small"/>
</dbReference>
<evidence type="ECO:0000256" key="2">
    <source>
        <dbReference type="ARBA" id="ARBA00022576"/>
    </source>
</evidence>
<evidence type="ECO:0000313" key="6">
    <source>
        <dbReference type="EMBL" id="MDY3559550.1"/>
    </source>
</evidence>
<dbReference type="SUPFAM" id="SSF53383">
    <property type="entry name" value="PLP-dependent transferases"/>
    <property type="match status" value="1"/>
</dbReference>
<dbReference type="PANTHER" id="PTHR11986">
    <property type="entry name" value="AMINOTRANSFERASE CLASS III"/>
    <property type="match status" value="1"/>
</dbReference>
<dbReference type="InterPro" id="IPR015424">
    <property type="entry name" value="PyrdxlP-dep_Trfase"/>
</dbReference>
<dbReference type="InterPro" id="IPR050103">
    <property type="entry name" value="Class-III_PLP-dep_AT"/>
</dbReference>
<evidence type="ECO:0000256" key="3">
    <source>
        <dbReference type="ARBA" id="ARBA00022679"/>
    </source>
</evidence>
<organism evidence="6 7">
    <name type="scientific">Gemmata algarum</name>
    <dbReference type="NCBI Taxonomy" id="2975278"/>
    <lineage>
        <taxon>Bacteria</taxon>
        <taxon>Pseudomonadati</taxon>
        <taxon>Planctomycetota</taxon>
        <taxon>Planctomycetia</taxon>
        <taxon>Gemmatales</taxon>
        <taxon>Gemmataceae</taxon>
        <taxon>Gemmata</taxon>
    </lineage>
</organism>
<comment type="caution">
    <text evidence="6">The sequence shown here is derived from an EMBL/GenBank/DDBJ whole genome shotgun (WGS) entry which is preliminary data.</text>
</comment>
<reference evidence="7" key="1">
    <citation type="journal article" date="2023" name="Mar. Drugs">
        <title>Gemmata algarum, a Novel Planctomycete Isolated from an Algal Mat, Displays Antimicrobial Activity.</title>
        <authorList>
            <person name="Kumar G."/>
            <person name="Kallscheuer N."/>
            <person name="Kashif M."/>
            <person name="Ahamad S."/>
            <person name="Jagadeeshwari U."/>
            <person name="Pannikurungottu S."/>
            <person name="Haufschild T."/>
            <person name="Kabuu M."/>
            <person name="Sasikala C."/>
            <person name="Jogler C."/>
            <person name="Ramana C."/>
        </authorList>
    </citation>
    <scope>NUCLEOTIDE SEQUENCE [LARGE SCALE GENOMIC DNA]</scope>
    <source>
        <strain evidence="7">JC673</strain>
    </source>
</reference>
<protein>
    <submittedName>
        <fullName evidence="6">Aminotransferase class III-fold pyridoxal phosphate-dependent enzyme</fullName>
    </submittedName>
</protein>
<keyword evidence="3" id="KW-0808">Transferase</keyword>
<dbReference type="Gene3D" id="3.40.640.10">
    <property type="entry name" value="Type I PLP-dependent aspartate aminotransferase-like (Major domain)"/>
    <property type="match status" value="1"/>
</dbReference>
<evidence type="ECO:0000256" key="5">
    <source>
        <dbReference type="RuleBase" id="RU003560"/>
    </source>
</evidence>
<keyword evidence="4 5" id="KW-0663">Pyridoxal phosphate</keyword>
<comment type="cofactor">
    <cofactor evidence="1">
        <name>pyridoxal 5'-phosphate</name>
        <dbReference type="ChEBI" id="CHEBI:597326"/>
    </cofactor>
</comment>
<evidence type="ECO:0000256" key="4">
    <source>
        <dbReference type="ARBA" id="ARBA00022898"/>
    </source>
</evidence>
<keyword evidence="7" id="KW-1185">Reference proteome</keyword>
<name>A0ABU5EWP2_9BACT</name>
<evidence type="ECO:0000256" key="1">
    <source>
        <dbReference type="ARBA" id="ARBA00001933"/>
    </source>
</evidence>
<dbReference type="Proteomes" id="UP001272242">
    <property type="component" value="Unassembled WGS sequence"/>
</dbReference>
<gene>
    <name evidence="6" type="ORF">R5W23_000544</name>
</gene>
<dbReference type="GO" id="GO:0008483">
    <property type="term" value="F:transaminase activity"/>
    <property type="evidence" value="ECO:0007669"/>
    <property type="project" value="UniProtKB-KW"/>
</dbReference>
<dbReference type="Gene3D" id="3.90.1150.10">
    <property type="entry name" value="Aspartate Aminotransferase, domain 1"/>
    <property type="match status" value="2"/>
</dbReference>